<dbReference type="SUPFAM" id="SSF109709">
    <property type="entry name" value="KorB DNA-binding domain-like"/>
    <property type="match status" value="1"/>
</dbReference>
<dbReference type="SMART" id="SM00470">
    <property type="entry name" value="ParB"/>
    <property type="match status" value="1"/>
</dbReference>
<proteinExistence type="predicted"/>
<name>A0A4U1J7U0_9BACT</name>
<reference evidence="3 4" key="1">
    <citation type="submission" date="2019-04" db="EMBL/GenBank/DDBJ databases">
        <authorList>
            <person name="Li Y."/>
            <person name="Wang J."/>
        </authorList>
    </citation>
    <scope>NUCLEOTIDE SEQUENCE [LARGE SCALE GENOMIC DNA]</scope>
    <source>
        <strain evidence="3 4">DSM 14668</strain>
    </source>
</reference>
<dbReference type="OrthoDB" id="4204233at2"/>
<dbReference type="Pfam" id="PF02195">
    <property type="entry name" value="ParB_N"/>
    <property type="match status" value="1"/>
</dbReference>
<dbReference type="InterPro" id="IPR036086">
    <property type="entry name" value="ParB/Sulfiredoxin_sf"/>
</dbReference>
<feature type="region of interest" description="Disordered" evidence="1">
    <location>
        <begin position="550"/>
        <end position="598"/>
    </location>
</feature>
<evidence type="ECO:0000313" key="4">
    <source>
        <dbReference type="Proteomes" id="UP000309215"/>
    </source>
</evidence>
<evidence type="ECO:0000313" key="3">
    <source>
        <dbReference type="EMBL" id="TKD03423.1"/>
    </source>
</evidence>
<accession>A0A4U1J7U0</accession>
<evidence type="ECO:0000256" key="1">
    <source>
        <dbReference type="SAM" id="MobiDB-lite"/>
    </source>
</evidence>
<organism evidence="3 4">
    <name type="scientific">Polyangium fumosum</name>
    <dbReference type="NCBI Taxonomy" id="889272"/>
    <lineage>
        <taxon>Bacteria</taxon>
        <taxon>Pseudomonadati</taxon>
        <taxon>Myxococcota</taxon>
        <taxon>Polyangia</taxon>
        <taxon>Polyangiales</taxon>
        <taxon>Polyangiaceae</taxon>
        <taxon>Polyangium</taxon>
    </lineage>
</organism>
<gene>
    <name evidence="3" type="ORF">E8A74_26025</name>
</gene>
<dbReference type="EMBL" id="SSMQ01000029">
    <property type="protein sequence ID" value="TKD03423.1"/>
    <property type="molecule type" value="Genomic_DNA"/>
</dbReference>
<protein>
    <recommendedName>
        <fullName evidence="2">ParB-like N-terminal domain-containing protein</fullName>
    </recommendedName>
</protein>
<dbReference type="RefSeq" id="WP_136931775.1">
    <property type="nucleotide sequence ID" value="NZ_SSMQ01000029.1"/>
</dbReference>
<dbReference type="AlphaFoldDB" id="A0A4U1J7U0"/>
<dbReference type="InterPro" id="IPR003115">
    <property type="entry name" value="ParB_N"/>
</dbReference>
<dbReference type="Gene3D" id="1.10.10.2830">
    <property type="match status" value="1"/>
</dbReference>
<dbReference type="Proteomes" id="UP000309215">
    <property type="component" value="Unassembled WGS sequence"/>
</dbReference>
<comment type="caution">
    <text evidence="3">The sequence shown here is derived from an EMBL/GenBank/DDBJ whole genome shotgun (WGS) entry which is preliminary data.</text>
</comment>
<dbReference type="SUPFAM" id="SSF110849">
    <property type="entry name" value="ParB/Sulfiredoxin"/>
    <property type="match status" value="1"/>
</dbReference>
<dbReference type="GO" id="GO:0007059">
    <property type="term" value="P:chromosome segregation"/>
    <property type="evidence" value="ECO:0007669"/>
    <property type="project" value="TreeGrafter"/>
</dbReference>
<feature type="domain" description="ParB-like N-terminal" evidence="2">
    <location>
        <begin position="38"/>
        <end position="125"/>
    </location>
</feature>
<keyword evidence="4" id="KW-1185">Reference proteome</keyword>
<dbReference type="InterPro" id="IPR050336">
    <property type="entry name" value="Chromosome_partition/occlusion"/>
</dbReference>
<dbReference type="PANTHER" id="PTHR33375:SF1">
    <property type="entry name" value="CHROMOSOME-PARTITIONING PROTEIN PARB-RELATED"/>
    <property type="match status" value="1"/>
</dbReference>
<dbReference type="GO" id="GO:0005694">
    <property type="term" value="C:chromosome"/>
    <property type="evidence" value="ECO:0007669"/>
    <property type="project" value="TreeGrafter"/>
</dbReference>
<evidence type="ECO:0000259" key="2">
    <source>
        <dbReference type="SMART" id="SM00470"/>
    </source>
</evidence>
<sequence length="650" mass="70451">MATVALSAGKKAEMKSKKMPGTQMQNAATGTVSAAEVRELPLADIIVPRQRARRLRDVTALVESIAQSGLIEPIVVRRLPNGRLVLVCGAHRLDAHRQLGRDTILARIIEVSDLEAELMELDENLMRTELTVLERGEHLLRRKEIHEQLYPETKHGGAPGKKGGGKKAKDATVASFAEDTAAKTGPSVRTIQDDVKIARLGDDTKKAIRGTPLEDQKRVLLQITRIAPEKQAAVADAVASGRCGTVKQAVIELGVKEKPQPRHPRGGIASLVRGVVEPLLDAKKRLARLASGLDTASAQEAQALGEEISAVEKKLSALATSVEARSLPTRDAQVQVQQQLPPQRPDTPRSDVLAAVEAMFELEREGILKAPPMTFMDVLCADPTDPQGLRKQLAEVRGMIQTRAARESRGSRCGRGVVPANDVVDQGGRLLSYKTYSTVQRYLERHEPTLEPIYNEYAATRTENPESARICEKIDRFLENGGIAIIDNSFSYVHYLKAYRADPQAFHVAARAMEQEMVAYLRALNRFSDKVLQSMQDFTARPKRAHVLAAAASHGGARGGPASPPAVPHRGARGVPPASVPKGPTVPERPSTPSATSINVRNEVGALLADYLHGVLASPAHVMEAIQKKNWPPETTQAAQDLVRALLPAA</sequence>
<dbReference type="CDD" id="cd16409">
    <property type="entry name" value="ParB_N_like"/>
    <property type="match status" value="1"/>
</dbReference>
<dbReference type="Gene3D" id="3.90.1530.30">
    <property type="match status" value="1"/>
</dbReference>
<feature type="region of interest" description="Disordered" evidence="1">
    <location>
        <begin position="1"/>
        <end position="25"/>
    </location>
</feature>
<dbReference type="PANTHER" id="PTHR33375">
    <property type="entry name" value="CHROMOSOME-PARTITIONING PROTEIN PARB-RELATED"/>
    <property type="match status" value="1"/>
</dbReference>